<proteinExistence type="predicted"/>
<protein>
    <submittedName>
        <fullName evidence="2">Uncharacterized protein</fullName>
    </submittedName>
</protein>
<organism evidence="2">
    <name type="scientific">Arion vulgaris</name>
    <dbReference type="NCBI Taxonomy" id="1028688"/>
    <lineage>
        <taxon>Eukaryota</taxon>
        <taxon>Metazoa</taxon>
        <taxon>Spiralia</taxon>
        <taxon>Lophotrochozoa</taxon>
        <taxon>Mollusca</taxon>
        <taxon>Gastropoda</taxon>
        <taxon>Heterobranchia</taxon>
        <taxon>Euthyneura</taxon>
        <taxon>Panpulmonata</taxon>
        <taxon>Eupulmonata</taxon>
        <taxon>Stylommatophora</taxon>
        <taxon>Helicina</taxon>
        <taxon>Arionoidea</taxon>
        <taxon>Arionidae</taxon>
        <taxon>Arion</taxon>
    </lineage>
</organism>
<sequence length="308" mass="34825">DHSEAEDLSSPQSEDIEDNHSNSDTDLNILCGELKHLKNEVNGNILVKDKDGTRLNKLREETNKQKLTYNIIDDSDMDNSIHHSESFNIDPSSQQDNTVCDCKFKMEKGRQPLSVASFTLRPQITCHLDVDIEKGNIRFCTQPGQDNYEAASHFDASHVLTCSNEFNPNETTSSYVDIVHDETLTEKHRLKNDINSPSSKVNLTSIQATCDSYDPDLMLVHTRDVVSIDNAIDRHMVSHGCTIKDNYISVKNHNLDPMKRYEDELLDDRDNEAFDEKLVQCIGDDSFVLDEGLVYGSDFHNESGLVSN</sequence>
<name>A0A0B7BTW6_9EUPU</name>
<dbReference type="AlphaFoldDB" id="A0A0B7BTW6"/>
<dbReference type="EMBL" id="HACG01049553">
    <property type="protein sequence ID" value="CEK96418.1"/>
    <property type="molecule type" value="Transcribed_RNA"/>
</dbReference>
<accession>A0A0B7BTW6</accession>
<feature type="non-terminal residue" evidence="2">
    <location>
        <position position="1"/>
    </location>
</feature>
<gene>
    <name evidence="2" type="primary">ORF211996</name>
</gene>
<evidence type="ECO:0000313" key="2">
    <source>
        <dbReference type="EMBL" id="CEK96418.1"/>
    </source>
</evidence>
<feature type="non-terminal residue" evidence="2">
    <location>
        <position position="308"/>
    </location>
</feature>
<evidence type="ECO:0000256" key="1">
    <source>
        <dbReference type="SAM" id="MobiDB-lite"/>
    </source>
</evidence>
<reference evidence="2" key="1">
    <citation type="submission" date="2014-12" db="EMBL/GenBank/DDBJ databases">
        <title>Insight into the proteome of Arion vulgaris.</title>
        <authorList>
            <person name="Aradska J."/>
            <person name="Bulat T."/>
            <person name="Smidak R."/>
            <person name="Sarate P."/>
            <person name="Gangsoo J."/>
            <person name="Sialana F."/>
            <person name="Bilban M."/>
            <person name="Lubec G."/>
        </authorList>
    </citation>
    <scope>NUCLEOTIDE SEQUENCE</scope>
    <source>
        <tissue evidence="2">Skin</tissue>
    </source>
</reference>
<feature type="region of interest" description="Disordered" evidence="1">
    <location>
        <begin position="1"/>
        <end position="24"/>
    </location>
</feature>